<keyword evidence="4" id="KW-0418">Kinase</keyword>
<evidence type="ECO:0000259" key="3">
    <source>
        <dbReference type="PROSITE" id="PS50110"/>
    </source>
</evidence>
<dbReference type="STRING" id="45056.Lade_1689"/>
<feature type="domain" description="Response regulatory" evidence="3">
    <location>
        <begin position="19"/>
        <end position="136"/>
    </location>
</feature>
<dbReference type="PATRIC" id="fig|45056.6.peg.1743"/>
<geneLocation type="plasmid" evidence="5 7">
    <name>13</name>
</geneLocation>
<dbReference type="PANTHER" id="PTHR45339:SF5">
    <property type="entry name" value="HISTIDINE KINASE"/>
    <property type="match status" value="1"/>
</dbReference>
<dbReference type="PANTHER" id="PTHR45339">
    <property type="entry name" value="HYBRID SIGNAL TRANSDUCTION HISTIDINE KINASE J"/>
    <property type="match status" value="1"/>
</dbReference>
<accession>A0A0W0R1P1</accession>
<reference evidence="4 6" key="1">
    <citation type="submission" date="2015-11" db="EMBL/GenBank/DDBJ databases">
        <title>Identification of large and diverse effector repertoires of 38 Legionella species.</title>
        <authorList>
            <person name="Burstein D."/>
            <person name="Amaro F."/>
            <person name="Zusman T."/>
            <person name="Lifshitz Z."/>
            <person name="Cohen O."/>
            <person name="Gilbert J.A."/>
            <person name="Pupko T."/>
            <person name="Shuman H.A."/>
            <person name="Segal G."/>
        </authorList>
    </citation>
    <scope>NUCLEOTIDE SEQUENCE [LARGE SCALE GENOMIC DNA]</scope>
    <source>
        <strain evidence="4 6">1762-AUS-E</strain>
    </source>
</reference>
<dbReference type="GO" id="GO:0004673">
    <property type="term" value="F:protein histidine kinase activity"/>
    <property type="evidence" value="ECO:0007669"/>
    <property type="project" value="UniProtKB-EC"/>
</dbReference>
<feature type="modified residue" description="4-aspartylphosphate" evidence="2">
    <location>
        <position position="73"/>
    </location>
</feature>
<dbReference type="SUPFAM" id="SSF52172">
    <property type="entry name" value="CheY-like"/>
    <property type="match status" value="1"/>
</dbReference>
<dbReference type="Proteomes" id="UP000054859">
    <property type="component" value="Unassembled WGS sequence"/>
</dbReference>
<dbReference type="EC" id="2.7.13.3" evidence="4"/>
<keyword evidence="1 2" id="KW-0597">Phosphoprotein</keyword>
<organism evidence="4 6">
    <name type="scientific">Legionella adelaidensis</name>
    <dbReference type="NCBI Taxonomy" id="45056"/>
    <lineage>
        <taxon>Bacteria</taxon>
        <taxon>Pseudomonadati</taxon>
        <taxon>Pseudomonadota</taxon>
        <taxon>Gammaproteobacteria</taxon>
        <taxon>Legionellales</taxon>
        <taxon>Legionellaceae</taxon>
        <taxon>Legionella</taxon>
    </lineage>
</organism>
<keyword evidence="5" id="KW-0614">Plasmid</keyword>
<dbReference type="EMBL" id="LR134422">
    <property type="protein sequence ID" value="VEH85311.1"/>
    <property type="molecule type" value="Genomic_DNA"/>
</dbReference>
<dbReference type="PROSITE" id="PS50110">
    <property type="entry name" value="RESPONSE_REGULATORY"/>
    <property type="match status" value="1"/>
</dbReference>
<evidence type="ECO:0000313" key="4">
    <source>
        <dbReference type="EMBL" id="KTC65009.1"/>
    </source>
</evidence>
<evidence type="ECO:0000256" key="1">
    <source>
        <dbReference type="ARBA" id="ARBA00022553"/>
    </source>
</evidence>
<gene>
    <name evidence="4" type="ORF">Lade_1689</name>
    <name evidence="5" type="ORF">NCTC12735_00937</name>
</gene>
<sequence length="195" mass="22163">MQEAIELPHLNNKSLETLTVLVVEDNRVIQQVVKKLFIRAGVREENITIADNGKIAVELVEKSSDSYDVIYMDELMPEMQGPEATLKIREKEKTKSTNSIIFACSSSYDGVFPGSNTRLNKPLKFEELQEFLAKVIHAPEAFWFNAEQTACSYADAGSSSLGSSRNFDANTLFPRRNREKTSEDFIQSWEDRLKF</sequence>
<evidence type="ECO:0000313" key="5">
    <source>
        <dbReference type="EMBL" id="VEH85311.1"/>
    </source>
</evidence>
<proteinExistence type="predicted"/>
<keyword evidence="6" id="KW-1185">Reference proteome</keyword>
<reference evidence="5 7" key="2">
    <citation type="submission" date="2018-12" db="EMBL/GenBank/DDBJ databases">
        <authorList>
            <consortium name="Pathogen Informatics"/>
        </authorList>
    </citation>
    <scope>NUCLEOTIDE SEQUENCE [LARGE SCALE GENOMIC DNA]</scope>
    <source>
        <strain evidence="5 7">NCTC12735</strain>
        <plasmid evidence="7">13</plasmid>
    </source>
</reference>
<dbReference type="SMART" id="SM00448">
    <property type="entry name" value="REC"/>
    <property type="match status" value="1"/>
</dbReference>
<name>A0A0W0R1P1_9GAMM</name>
<dbReference type="Gene3D" id="3.40.50.2300">
    <property type="match status" value="1"/>
</dbReference>
<dbReference type="InterPro" id="IPR001789">
    <property type="entry name" value="Sig_transdc_resp-reg_receiver"/>
</dbReference>
<dbReference type="CDD" id="cd17546">
    <property type="entry name" value="REC_hyHK_CKI1_RcsC-like"/>
    <property type="match status" value="1"/>
</dbReference>
<dbReference type="EMBL" id="LNKA01000011">
    <property type="protein sequence ID" value="KTC65009.1"/>
    <property type="molecule type" value="Genomic_DNA"/>
</dbReference>
<dbReference type="Pfam" id="PF00072">
    <property type="entry name" value="Response_reg"/>
    <property type="match status" value="1"/>
</dbReference>
<dbReference type="KEGG" id="ladl:NCTC12735_00937"/>
<dbReference type="Proteomes" id="UP000281170">
    <property type="component" value="Plasmid 13"/>
</dbReference>
<protein>
    <submittedName>
        <fullName evidence="4">Sensory histidine-kinase / response regulator</fullName>
        <ecNumber evidence="4">2.7.13.3</ecNumber>
    </submittedName>
</protein>
<evidence type="ECO:0000313" key="6">
    <source>
        <dbReference type="Proteomes" id="UP000054859"/>
    </source>
</evidence>
<keyword evidence="4" id="KW-0808">Transferase</keyword>
<evidence type="ECO:0000256" key="2">
    <source>
        <dbReference type="PROSITE-ProRule" id="PRU00169"/>
    </source>
</evidence>
<dbReference type="RefSeq" id="WP_058462764.1">
    <property type="nucleotide sequence ID" value="NZ_CAAAHS010000013.1"/>
</dbReference>
<dbReference type="AlphaFoldDB" id="A0A0W0R1P1"/>
<dbReference type="OrthoDB" id="9800897at2"/>
<dbReference type="InterPro" id="IPR011006">
    <property type="entry name" value="CheY-like_superfamily"/>
</dbReference>
<evidence type="ECO:0000313" key="7">
    <source>
        <dbReference type="Proteomes" id="UP000281170"/>
    </source>
</evidence>
<dbReference type="GO" id="GO:0000160">
    <property type="term" value="P:phosphorelay signal transduction system"/>
    <property type="evidence" value="ECO:0007669"/>
    <property type="project" value="InterPro"/>
</dbReference>